<reference evidence="4 5" key="1">
    <citation type="journal article" date="2024" name="BMC Genomics">
        <title>Genome assembly of redclaw crayfish (Cherax quadricarinatus) provides insights into its immune adaptation and hypoxia tolerance.</title>
        <authorList>
            <person name="Liu Z."/>
            <person name="Zheng J."/>
            <person name="Li H."/>
            <person name="Fang K."/>
            <person name="Wang S."/>
            <person name="He J."/>
            <person name="Zhou D."/>
            <person name="Weng S."/>
            <person name="Chi M."/>
            <person name="Gu Z."/>
            <person name="He J."/>
            <person name="Li F."/>
            <person name="Wang M."/>
        </authorList>
    </citation>
    <scope>NUCLEOTIDE SEQUENCE [LARGE SCALE GENOMIC DNA]</scope>
    <source>
        <strain evidence="4">ZL_2023a</strain>
    </source>
</reference>
<gene>
    <name evidence="4" type="ORF">OTU49_001780</name>
</gene>
<feature type="region of interest" description="Disordered" evidence="2">
    <location>
        <begin position="70"/>
        <end position="91"/>
    </location>
</feature>
<keyword evidence="5" id="KW-1185">Reference proteome</keyword>
<reference evidence="4" key="2">
    <citation type="submission" date="2024-01" db="EMBL/GenBank/DDBJ databases">
        <authorList>
            <person name="He J."/>
            <person name="Wang M."/>
            <person name="Zheng J."/>
            <person name="Liu Z."/>
        </authorList>
    </citation>
    <scope>NUCLEOTIDE SEQUENCE</scope>
    <source>
        <strain evidence="4">ZL_2023a</strain>
        <tissue evidence="4">Muscle</tissue>
    </source>
</reference>
<evidence type="ECO:0000313" key="5">
    <source>
        <dbReference type="Proteomes" id="UP001445076"/>
    </source>
</evidence>
<comment type="similarity">
    <text evidence="1">Belongs to the GPATCH1 family.</text>
</comment>
<comment type="caution">
    <text evidence="4">The sequence shown here is derived from an EMBL/GenBank/DDBJ whole genome shotgun (WGS) entry which is preliminary data.</text>
</comment>
<dbReference type="GO" id="GO:0003723">
    <property type="term" value="F:RNA binding"/>
    <property type="evidence" value="ECO:0007669"/>
    <property type="project" value="TreeGrafter"/>
</dbReference>
<feature type="compositionally biased region" description="Polar residues" evidence="2">
    <location>
        <begin position="70"/>
        <end position="89"/>
    </location>
</feature>
<dbReference type="PANTHER" id="PTHR13384:SF19">
    <property type="entry name" value="G PATCH DOMAIN-CONTAINING PROTEIN 1"/>
    <property type="match status" value="1"/>
</dbReference>
<dbReference type="InterPro" id="IPR011666">
    <property type="entry name" value="DUF1604"/>
</dbReference>
<feature type="domain" description="G-patch" evidence="3">
    <location>
        <begin position="145"/>
        <end position="165"/>
    </location>
</feature>
<dbReference type="Pfam" id="PF07713">
    <property type="entry name" value="DUF1604"/>
    <property type="match status" value="1"/>
</dbReference>
<evidence type="ECO:0000256" key="2">
    <source>
        <dbReference type="SAM" id="MobiDB-lite"/>
    </source>
</evidence>
<dbReference type="GO" id="GO:0005634">
    <property type="term" value="C:nucleus"/>
    <property type="evidence" value="ECO:0007669"/>
    <property type="project" value="TreeGrafter"/>
</dbReference>
<sequence length="956" mass="108608">MSDSEEDESVYYGTPLQELDEEDIRSRKTPRIEDQFARDKQGRRRFHGAFTGGFSAGYFNSVGTKEGWTPSSFVSTSSQRAKSVQSQPQDFMDEEDLEAHGILPQGIQASANFDDSEQKKRKRVLDPSGPIPGTPVLEDILKPSRQTMGMKLLRRLGWKPGQGVGPRINRLQKLSARKERERIYGCLRPEHAMKDSESENEEEEDLQDMTYAPDDVDTLHLTTPKTDHFGLGYKPLERSSLLGAHINLFEPSPLVMTEKKKKILIKGQAFGVGAFEDEDEDIYGTEDMSNYDFGEDKQESRRGQSNKDQTPVSIHGLIEVIEGFTLSSKTHQQHRVYPRPTMPKDFVPVHQPFKRRFERKESEMRGLGRHDMTAEQRARSITLQPKTTVEVRSGVKGKVHLPPRDYSKDVNTDEVDKIYEEFNISNAKFNSDFKPFMKDPEKQRRYDLFLRMKERSQEARFHLVQPKSMTEWQKQREVQELSRAAELFQPLTSTMANRFVSAATPDSGPLLKDGLNINIPKMDAATNDGNVDALGHNVTDERIKAAKMGMFGKLTQSVVEWHPDRLLCRRFNVPNPYPESSFVGINKSKREKFSIFNFLNAPVEETAGNRDVSPSPRDKERKETSEDEDLNTKPETFGLKVPVDGPPTMDLFKAIFQDSGSDSNSESEEEQPTSLRRQQESSLKSSHKLESSKAENSLGCLAKNISGSEMDSGDSRVVMSTSVDNSSEISRERKSVIDTVKDPVTAKRPDGQRVRISRFEPKKDDSTGDTEGLPKPLFINRRKISAATEITPAEGIFANIDFKELNSYRDTDIHATQDQTVNMTDRVKEGIIGSKKIDSDSSVDSEDEYGPPVPVHLKNRLQMIKSSSSTASAVVQTLETGHNMVTKQQSLWVEKESKRKSKKHKNKDKHKYKKEKKKKKDKKNKKQKEKKQKRKEHKNLSRKNRCSSDSDLSDSD</sequence>
<proteinExistence type="inferred from homology"/>
<feature type="region of interest" description="Disordered" evidence="2">
    <location>
        <begin position="824"/>
        <end position="855"/>
    </location>
</feature>
<feature type="compositionally biased region" description="Basic and acidic residues" evidence="2">
    <location>
        <begin position="825"/>
        <end position="839"/>
    </location>
</feature>
<feature type="region of interest" description="Disordered" evidence="2">
    <location>
        <begin position="107"/>
        <end position="138"/>
    </location>
</feature>
<evidence type="ECO:0000313" key="4">
    <source>
        <dbReference type="EMBL" id="KAK8753821.1"/>
    </source>
</evidence>
<dbReference type="PROSITE" id="PS50174">
    <property type="entry name" value="G_PATCH"/>
    <property type="match status" value="1"/>
</dbReference>
<dbReference type="Pfam" id="PF01585">
    <property type="entry name" value="G-patch"/>
    <property type="match status" value="1"/>
</dbReference>
<dbReference type="InterPro" id="IPR000467">
    <property type="entry name" value="G_patch_dom"/>
</dbReference>
<feature type="region of interest" description="Disordered" evidence="2">
    <location>
        <begin position="1"/>
        <end position="29"/>
    </location>
</feature>
<feature type="region of interest" description="Disordered" evidence="2">
    <location>
        <begin position="880"/>
        <end position="956"/>
    </location>
</feature>
<dbReference type="EMBL" id="JARKIK010000002">
    <property type="protein sequence ID" value="KAK8753822.1"/>
    <property type="molecule type" value="Genomic_DNA"/>
</dbReference>
<organism evidence="4 5">
    <name type="scientific">Cherax quadricarinatus</name>
    <name type="common">Australian red claw crayfish</name>
    <dbReference type="NCBI Taxonomy" id="27406"/>
    <lineage>
        <taxon>Eukaryota</taxon>
        <taxon>Metazoa</taxon>
        <taxon>Ecdysozoa</taxon>
        <taxon>Arthropoda</taxon>
        <taxon>Crustacea</taxon>
        <taxon>Multicrustacea</taxon>
        <taxon>Malacostraca</taxon>
        <taxon>Eumalacostraca</taxon>
        <taxon>Eucarida</taxon>
        <taxon>Decapoda</taxon>
        <taxon>Pleocyemata</taxon>
        <taxon>Astacidea</taxon>
        <taxon>Parastacoidea</taxon>
        <taxon>Parastacidae</taxon>
        <taxon>Cherax</taxon>
    </lineage>
</organism>
<evidence type="ECO:0000259" key="3">
    <source>
        <dbReference type="PROSITE" id="PS50174"/>
    </source>
</evidence>
<protein>
    <recommendedName>
        <fullName evidence="3">G-patch domain-containing protein</fullName>
    </recommendedName>
</protein>
<name>A0AAW0YAD4_CHEQU</name>
<feature type="region of interest" description="Disordered" evidence="2">
    <location>
        <begin position="281"/>
        <end position="311"/>
    </location>
</feature>
<dbReference type="Proteomes" id="UP001445076">
    <property type="component" value="Unassembled WGS sequence"/>
</dbReference>
<feature type="compositionally biased region" description="Basic and acidic residues" evidence="2">
    <location>
        <begin position="729"/>
        <end position="766"/>
    </location>
</feature>
<dbReference type="PANTHER" id="PTHR13384">
    <property type="entry name" value="G PATCH DOMAIN-CONTAINING PROTEIN 1"/>
    <property type="match status" value="1"/>
</dbReference>
<accession>A0AAW0YAD4</accession>
<feature type="region of interest" description="Disordered" evidence="2">
    <location>
        <begin position="606"/>
        <end position="775"/>
    </location>
</feature>
<evidence type="ECO:0000256" key="1">
    <source>
        <dbReference type="ARBA" id="ARBA00008600"/>
    </source>
</evidence>
<feature type="compositionally biased region" description="Polar residues" evidence="2">
    <location>
        <begin position="880"/>
        <end position="891"/>
    </location>
</feature>
<feature type="compositionally biased region" description="Polar residues" evidence="2">
    <location>
        <begin position="718"/>
        <end position="728"/>
    </location>
</feature>
<feature type="compositionally biased region" description="Basic residues" evidence="2">
    <location>
        <begin position="898"/>
        <end position="945"/>
    </location>
</feature>
<dbReference type="EMBL" id="JARKIK010000002">
    <property type="protein sequence ID" value="KAK8753821.1"/>
    <property type="molecule type" value="Genomic_DNA"/>
</dbReference>
<dbReference type="AlphaFoldDB" id="A0AAW0YAD4"/>
<dbReference type="GO" id="GO:0006397">
    <property type="term" value="P:mRNA processing"/>
    <property type="evidence" value="ECO:0007669"/>
    <property type="project" value="InterPro"/>
</dbReference>
<dbReference type="Pfam" id="PF26093">
    <property type="entry name" value="HTH_TGH"/>
    <property type="match status" value="1"/>
</dbReference>
<dbReference type="EMBL" id="JARKIK010000002">
    <property type="protein sequence ID" value="KAK8753823.1"/>
    <property type="molecule type" value="Genomic_DNA"/>
</dbReference>